<dbReference type="Gene3D" id="3.40.50.1820">
    <property type="entry name" value="alpha/beta hydrolase"/>
    <property type="match status" value="1"/>
</dbReference>
<organism evidence="1 2">
    <name type="scientific">Mycobacterium spongiae</name>
    <dbReference type="NCBI Taxonomy" id="886343"/>
    <lineage>
        <taxon>Bacteria</taxon>
        <taxon>Bacillati</taxon>
        <taxon>Actinomycetota</taxon>
        <taxon>Actinomycetes</taxon>
        <taxon>Mycobacteriales</taxon>
        <taxon>Mycobacteriaceae</taxon>
        <taxon>Mycobacterium</taxon>
    </lineage>
</organism>
<evidence type="ECO:0000313" key="2">
    <source>
        <dbReference type="Proteomes" id="UP000682202"/>
    </source>
</evidence>
<evidence type="ECO:0000313" key="1">
    <source>
        <dbReference type="EMBL" id="QUR68072.1"/>
    </source>
</evidence>
<name>A0A975JYJ4_9MYCO</name>
<dbReference type="KEGG" id="mspg:F6B93_14120"/>
<dbReference type="RefSeq" id="WP_211695647.1">
    <property type="nucleotide sequence ID" value="NZ_CP046600.1"/>
</dbReference>
<reference evidence="1" key="1">
    <citation type="submission" date="2019-12" db="EMBL/GenBank/DDBJ databases">
        <title>Mycobacterium spongiae sp. nov.</title>
        <authorList>
            <person name="Stinear T."/>
        </authorList>
    </citation>
    <scope>NUCLEOTIDE SEQUENCE</scope>
    <source>
        <strain evidence="1">FSD4b-SM</strain>
    </source>
</reference>
<sequence length="359" mass="39474">MARDAAGNWIGLGVGDVDNPDTPRNAPNWRAIELLSQKLHDKFQWVRDTGFIAGPAYTEATATIVEEFCYRVSLPVIRDAQGFAVTYLKVRSRLGSYPPPAPNLPIMFTVEGHLSDMFRGPVADTATRLEADGLCRHQPIGYNNGALPFDNDDGVRELARLVGSYAMDNGVPFPAGTPWALGFYSQGAIVGFDFYVDYLLPGKPLHWRLADLVGVLTYALPCRETGSVADWARPWVIGAEDTHGLDPARRFGLPGFPATPPNWVDVWRTGDIFAESKDDRSSQIKASVYQAVARRDFFSHPHALAAQVGDLFETPASQVVGIVQAIISGITFLADRDPHYAPFEIEGGIAWMRERLVNT</sequence>
<dbReference type="InterPro" id="IPR029058">
    <property type="entry name" value="AB_hydrolase_fold"/>
</dbReference>
<gene>
    <name evidence="1" type="ORF">F6B93_14120</name>
</gene>
<dbReference type="Proteomes" id="UP000682202">
    <property type="component" value="Chromosome"/>
</dbReference>
<dbReference type="Gene3D" id="1.10.10.1120">
    <property type="entry name" value="Lysin B, C-terminal linker domain"/>
    <property type="match status" value="1"/>
</dbReference>
<dbReference type="EMBL" id="CP046600">
    <property type="protein sequence ID" value="QUR68072.1"/>
    <property type="molecule type" value="Genomic_DNA"/>
</dbReference>
<accession>A0A975JYJ4</accession>
<dbReference type="InterPro" id="IPR041855">
    <property type="entry name" value="Lysin_B_C_ter"/>
</dbReference>
<dbReference type="AlphaFoldDB" id="A0A975JYJ4"/>
<keyword evidence="2" id="KW-1185">Reference proteome</keyword>
<protein>
    <submittedName>
        <fullName evidence="1">Peptidoglycan-binding protein</fullName>
    </submittedName>
</protein>
<proteinExistence type="predicted"/>